<keyword evidence="4 11" id="KW-0547">Nucleotide-binding</keyword>
<feature type="active site" description="GMP-histidine intermediate" evidence="10">
    <location>
        <position position="408"/>
    </location>
</feature>
<evidence type="ECO:0000256" key="1">
    <source>
        <dbReference type="ARBA" id="ARBA00008071"/>
    </source>
</evidence>
<dbReference type="PANTHER" id="PTHR11118:SF1">
    <property type="entry name" value="RNA-SPLICING LIGASE RTCB HOMOLOG"/>
    <property type="match status" value="1"/>
</dbReference>
<feature type="binding site" evidence="12">
    <location>
        <position position="333"/>
    </location>
    <ligand>
        <name>Mn(2+)</name>
        <dbReference type="ChEBI" id="CHEBI:29035"/>
        <label>2</label>
    </ligand>
</feature>
<feature type="binding site" evidence="11">
    <location>
        <begin position="408"/>
        <end position="411"/>
    </location>
    <ligand>
        <name>GMP</name>
        <dbReference type="ChEBI" id="CHEBI:58115"/>
    </ligand>
</feature>
<comment type="similarity">
    <text evidence="1 13">Belongs to the RtcB family.</text>
</comment>
<evidence type="ECO:0000256" key="7">
    <source>
        <dbReference type="ARBA" id="ARBA00023211"/>
    </source>
</evidence>
<dbReference type="PANTHER" id="PTHR11118">
    <property type="entry name" value="RNA-SPLICING LIGASE RTCB HOMOLOG"/>
    <property type="match status" value="1"/>
</dbReference>
<dbReference type="InterPro" id="IPR036025">
    <property type="entry name" value="RtcB-like_sf"/>
</dbReference>
<comment type="subunit">
    <text evidence="13">Monomer.</text>
</comment>
<evidence type="ECO:0000256" key="10">
    <source>
        <dbReference type="PIRSR" id="PIRSR601233-1"/>
    </source>
</evidence>
<proteinExistence type="inferred from homology"/>
<evidence type="ECO:0000256" key="12">
    <source>
        <dbReference type="PIRSR" id="PIRSR601233-3"/>
    </source>
</evidence>
<keyword evidence="7 12" id="KW-0464">Manganese</keyword>
<comment type="cofactor">
    <cofactor evidence="12 13">
        <name>Mn(2+)</name>
        <dbReference type="ChEBI" id="CHEBI:29035"/>
    </cofactor>
    <text evidence="12 13">Binds 2 manganese ions per subunit.</text>
</comment>
<keyword evidence="5" id="KW-0692">RNA repair</keyword>
<evidence type="ECO:0000313" key="14">
    <source>
        <dbReference type="EMBL" id="TMI90099.1"/>
    </source>
</evidence>
<evidence type="ECO:0000256" key="3">
    <source>
        <dbReference type="ARBA" id="ARBA00022723"/>
    </source>
</evidence>
<comment type="caution">
    <text evidence="14">The sequence shown here is derived from an EMBL/GenBank/DDBJ whole genome shotgun (WGS) entry which is preliminary data.</text>
</comment>
<dbReference type="GO" id="GO:0005525">
    <property type="term" value="F:GTP binding"/>
    <property type="evidence" value="ECO:0007669"/>
    <property type="project" value="UniProtKB-KW"/>
</dbReference>
<evidence type="ECO:0000256" key="5">
    <source>
        <dbReference type="ARBA" id="ARBA00022800"/>
    </source>
</evidence>
<feature type="binding site" evidence="12">
    <location>
        <position position="207"/>
    </location>
    <ligand>
        <name>Mn(2+)</name>
        <dbReference type="ChEBI" id="CHEBI:29035"/>
        <label>1</label>
    </ligand>
</feature>
<dbReference type="SUPFAM" id="SSF103365">
    <property type="entry name" value="Hypothetical protein PH1602"/>
    <property type="match status" value="1"/>
</dbReference>
<feature type="binding site" evidence="11">
    <location>
        <begin position="333"/>
        <end position="334"/>
    </location>
    <ligand>
        <name>GMP</name>
        <dbReference type="ChEBI" id="CHEBI:58115"/>
    </ligand>
</feature>
<feature type="binding site" evidence="11">
    <location>
        <position position="484"/>
    </location>
    <ligand>
        <name>GMP</name>
        <dbReference type="ChEBI" id="CHEBI:58115"/>
    </ligand>
</feature>
<keyword evidence="2 13" id="KW-0436">Ligase</keyword>
<dbReference type="Pfam" id="PF01139">
    <property type="entry name" value="RtcB"/>
    <property type="match status" value="1"/>
</dbReference>
<feature type="binding site" evidence="11">
    <location>
        <position position="389"/>
    </location>
    <ligand>
        <name>GMP</name>
        <dbReference type="ChEBI" id="CHEBI:58115"/>
    </ligand>
</feature>
<dbReference type="AlphaFoldDB" id="A0A537K2W3"/>
<comment type="catalytic activity">
    <reaction evidence="8">
        <text>a 3'-end 3'-phospho-ribonucleotide-RNA + a 5'-end dephospho-ribonucleoside-RNA + GTP = a ribonucleotidyl-ribonucleotide-RNA + GMP + diphosphate</text>
        <dbReference type="Rhea" id="RHEA:68076"/>
        <dbReference type="Rhea" id="RHEA-COMP:10463"/>
        <dbReference type="Rhea" id="RHEA-COMP:13936"/>
        <dbReference type="Rhea" id="RHEA-COMP:17355"/>
        <dbReference type="ChEBI" id="CHEBI:33019"/>
        <dbReference type="ChEBI" id="CHEBI:37565"/>
        <dbReference type="ChEBI" id="CHEBI:58115"/>
        <dbReference type="ChEBI" id="CHEBI:83062"/>
        <dbReference type="ChEBI" id="CHEBI:138284"/>
        <dbReference type="ChEBI" id="CHEBI:173118"/>
        <dbReference type="EC" id="6.5.1.8"/>
    </reaction>
</comment>
<dbReference type="GO" id="GO:0170057">
    <property type="term" value="F:RNA ligase (GTP) activity"/>
    <property type="evidence" value="ECO:0007669"/>
    <property type="project" value="UniProtKB-EC"/>
</dbReference>
<feature type="binding site" evidence="12">
    <location>
        <position position="99"/>
    </location>
    <ligand>
        <name>Mn(2+)</name>
        <dbReference type="ChEBI" id="CHEBI:29035"/>
        <label>1</label>
    </ligand>
</feature>
<organism evidence="14 15">
    <name type="scientific">Candidatus Segetimicrobium genomatis</name>
    <dbReference type="NCBI Taxonomy" id="2569760"/>
    <lineage>
        <taxon>Bacteria</taxon>
        <taxon>Bacillati</taxon>
        <taxon>Candidatus Sysuimicrobiota</taxon>
        <taxon>Candidatus Sysuimicrobiia</taxon>
        <taxon>Candidatus Sysuimicrobiales</taxon>
        <taxon>Candidatus Segetimicrobiaceae</taxon>
        <taxon>Candidatus Segetimicrobium</taxon>
    </lineage>
</organism>
<dbReference type="EC" id="6.5.1.-" evidence="13"/>
<evidence type="ECO:0000313" key="15">
    <source>
        <dbReference type="Proteomes" id="UP000318509"/>
    </source>
</evidence>
<evidence type="ECO:0000256" key="2">
    <source>
        <dbReference type="ARBA" id="ARBA00022598"/>
    </source>
</evidence>
<dbReference type="Gene3D" id="3.90.1860.10">
    <property type="entry name" value="tRNA-splicing ligase RtcB"/>
    <property type="match status" value="1"/>
</dbReference>
<feature type="binding site" evidence="11">
    <location>
        <begin position="206"/>
        <end position="210"/>
    </location>
    <ligand>
        <name>GMP</name>
        <dbReference type="ChEBI" id="CHEBI:58115"/>
    </ligand>
</feature>
<dbReference type="Proteomes" id="UP000318509">
    <property type="component" value="Unassembled WGS sequence"/>
</dbReference>
<feature type="binding site" evidence="11">
    <location>
        <begin position="382"/>
        <end position="385"/>
    </location>
    <ligand>
        <name>GMP</name>
        <dbReference type="ChEBI" id="CHEBI:58115"/>
    </ligand>
</feature>
<dbReference type="InterPro" id="IPR001233">
    <property type="entry name" value="RtcB"/>
</dbReference>
<dbReference type="GO" id="GO:0046872">
    <property type="term" value="F:metal ion binding"/>
    <property type="evidence" value="ECO:0007669"/>
    <property type="project" value="UniProtKB-UniRule"/>
</dbReference>
<dbReference type="GO" id="GO:0003972">
    <property type="term" value="F:RNA ligase (ATP) activity"/>
    <property type="evidence" value="ECO:0007669"/>
    <property type="project" value="TreeGrafter"/>
</dbReference>
<keyword evidence="6 11" id="KW-0342">GTP-binding</keyword>
<name>A0A537K2W3_9BACT</name>
<evidence type="ECO:0000256" key="9">
    <source>
        <dbReference type="ARBA" id="ARBA00049514"/>
    </source>
</evidence>
<accession>A0A537K2W3</accession>
<comment type="catalytic activity">
    <reaction evidence="9">
        <text>a 3'-end 2',3'-cyclophospho-ribonucleotide-RNA + a 5'-end dephospho-ribonucleoside-RNA + GTP + H2O = a ribonucleotidyl-ribonucleotide-RNA + GMP + diphosphate + H(+)</text>
        <dbReference type="Rhea" id="RHEA:68080"/>
        <dbReference type="Rhea" id="RHEA-COMP:10464"/>
        <dbReference type="Rhea" id="RHEA-COMP:13936"/>
        <dbReference type="Rhea" id="RHEA-COMP:17355"/>
        <dbReference type="ChEBI" id="CHEBI:15377"/>
        <dbReference type="ChEBI" id="CHEBI:15378"/>
        <dbReference type="ChEBI" id="CHEBI:33019"/>
        <dbReference type="ChEBI" id="CHEBI:37565"/>
        <dbReference type="ChEBI" id="CHEBI:58115"/>
        <dbReference type="ChEBI" id="CHEBI:83064"/>
        <dbReference type="ChEBI" id="CHEBI:138284"/>
        <dbReference type="ChEBI" id="CHEBI:173118"/>
        <dbReference type="EC" id="6.5.1.8"/>
    </reaction>
</comment>
<gene>
    <name evidence="13" type="primary">rtcB</name>
    <name evidence="14" type="ORF">E6H00_07875</name>
</gene>
<reference evidence="14 15" key="1">
    <citation type="journal article" date="2019" name="Nat. Microbiol.">
        <title>Mediterranean grassland soil C-N compound turnover is dependent on rainfall and depth, and is mediated by genomically divergent microorganisms.</title>
        <authorList>
            <person name="Diamond S."/>
            <person name="Andeer P.F."/>
            <person name="Li Z."/>
            <person name="Crits-Christoph A."/>
            <person name="Burstein D."/>
            <person name="Anantharaman K."/>
            <person name="Lane K.R."/>
            <person name="Thomas B.C."/>
            <person name="Pan C."/>
            <person name="Northen T.R."/>
            <person name="Banfield J.F."/>
        </authorList>
    </citation>
    <scope>NUCLEOTIDE SEQUENCE [LARGE SCALE GENOMIC DNA]</scope>
    <source>
        <strain evidence="14">NP_3</strain>
    </source>
</reference>
<sequence length="485" mass="51994">MPQATFPLVQLDAYRWEIPVTAKPGMRVPGIIYADAGLVGQIQEDQAVEQLANTATLPGIVRRAIAMPDIHWGYGFPIGGVVAMRLDDGIVSPGGVGYDINCGVRLLSTGLADEEIRPHLGALADRLFRNVPSGVGARGRLRLNAAELPGVLQAGAGWAVRRGYGRAEDLRRIESAGAIPGARPEEVSRKALTRGLDQLGTLGSGNHFLEIQRVEEIYDPATAAAFGLRHPGQVTVLMHCGSRGLGHQVCDDYLEVAGRSLPRYGITLPDRQLACVPIASPEGRAYLGAMAAAANFAFANRQVITHWVRESFEDVLRRSAESIGLDLVYDVAHNMAKIEEHTVDGRSMQVCVHRKGATRGFPAGHPEVPEEYRDVGHPVLVPGDMGRYSYVLVGTAVALAETFGSTPHGAGRMRSRSEAKRLLRGVDVADALARRGILVRAVSRDLLAEEASEAYKDVADVVRASDGAGLTRSIARLQPLAVVKG</sequence>
<evidence type="ECO:0000256" key="11">
    <source>
        <dbReference type="PIRSR" id="PIRSR601233-2"/>
    </source>
</evidence>
<evidence type="ECO:0000256" key="8">
    <source>
        <dbReference type="ARBA" id="ARBA00047746"/>
    </source>
</evidence>
<dbReference type="PROSITE" id="PS01288">
    <property type="entry name" value="UPF0027"/>
    <property type="match status" value="1"/>
</dbReference>
<dbReference type="GO" id="GO:0042245">
    <property type="term" value="P:RNA repair"/>
    <property type="evidence" value="ECO:0007669"/>
    <property type="project" value="UniProtKB-KW"/>
</dbReference>
<feature type="binding site" evidence="12">
    <location>
        <position position="239"/>
    </location>
    <ligand>
        <name>Mn(2+)</name>
        <dbReference type="ChEBI" id="CHEBI:29035"/>
        <label>2</label>
    </ligand>
</feature>
<evidence type="ECO:0000256" key="6">
    <source>
        <dbReference type="ARBA" id="ARBA00023134"/>
    </source>
</evidence>
<dbReference type="FunFam" id="3.90.1860.10:FF:000001">
    <property type="entry name" value="tRNA-splicing ligase RtcB homolog"/>
    <property type="match status" value="1"/>
</dbReference>
<dbReference type="GO" id="GO:0006396">
    <property type="term" value="P:RNA processing"/>
    <property type="evidence" value="ECO:0007669"/>
    <property type="project" value="InterPro"/>
</dbReference>
<protein>
    <recommendedName>
        <fullName evidence="13">tRNA-splicing ligase RtcB</fullName>
        <ecNumber evidence="13">6.5.1.-</ecNumber>
    </recommendedName>
</protein>
<dbReference type="EMBL" id="VBAK01000115">
    <property type="protein sequence ID" value="TMI90099.1"/>
    <property type="molecule type" value="Genomic_DNA"/>
</dbReference>
<keyword evidence="3 12" id="KW-0479">Metal-binding</keyword>
<evidence type="ECO:0000256" key="4">
    <source>
        <dbReference type="ARBA" id="ARBA00022741"/>
    </source>
</evidence>
<evidence type="ECO:0000256" key="13">
    <source>
        <dbReference type="RuleBase" id="RU371113"/>
    </source>
</evidence>